<proteinExistence type="predicted"/>
<dbReference type="Proteomes" id="UP001060085">
    <property type="component" value="Linkage Group LG05"/>
</dbReference>
<organism evidence="1 2">
    <name type="scientific">Catharanthus roseus</name>
    <name type="common">Madagascar periwinkle</name>
    <name type="synonym">Vinca rosea</name>
    <dbReference type="NCBI Taxonomy" id="4058"/>
    <lineage>
        <taxon>Eukaryota</taxon>
        <taxon>Viridiplantae</taxon>
        <taxon>Streptophyta</taxon>
        <taxon>Embryophyta</taxon>
        <taxon>Tracheophyta</taxon>
        <taxon>Spermatophyta</taxon>
        <taxon>Magnoliopsida</taxon>
        <taxon>eudicotyledons</taxon>
        <taxon>Gunneridae</taxon>
        <taxon>Pentapetalae</taxon>
        <taxon>asterids</taxon>
        <taxon>lamiids</taxon>
        <taxon>Gentianales</taxon>
        <taxon>Apocynaceae</taxon>
        <taxon>Rauvolfioideae</taxon>
        <taxon>Vinceae</taxon>
        <taxon>Catharanthinae</taxon>
        <taxon>Catharanthus</taxon>
    </lineage>
</organism>
<evidence type="ECO:0000313" key="1">
    <source>
        <dbReference type="EMBL" id="KAI5665104.1"/>
    </source>
</evidence>
<sequence>MELPCFSFIVFLLLSCFATSSQRAISFSSLQRTLILTTSPSQGQDSSNKTIKVKLCYAPISQVDRVWRKTVDSLEKDKTCQFKIVAKPYSLSNNCFTWTTERDIPTTTYFVRAYAYNSAGKEVAFGQSTDAHKTINLFEIRATSGCHTLIDIAAACISAFSTVSLLDSSTWRREKPNQSSKDDDRKHLNPSKWGVQNLSHGNGTSWFLLYSFPSSFLFRNLFPGCYKLLFPTKNTYSHYFSFPRARVWRKTVDSLEKDKTCQFKIVAKPYSLSNNCFTWTTERDIPTTTYFVRAYAYNSAGKEVAFGQSTDAHKTINLFEIRATSGCHTLIDIAAACISAFSTVSLFGFLYLEK</sequence>
<dbReference type="EMBL" id="CM044705">
    <property type="protein sequence ID" value="KAI5665104.1"/>
    <property type="molecule type" value="Genomic_DNA"/>
</dbReference>
<name>A0ACC0AX32_CATRO</name>
<comment type="caution">
    <text evidence="1">The sequence shown here is derived from an EMBL/GenBank/DDBJ whole genome shotgun (WGS) entry which is preliminary data.</text>
</comment>
<evidence type="ECO:0000313" key="2">
    <source>
        <dbReference type="Proteomes" id="UP001060085"/>
    </source>
</evidence>
<accession>A0ACC0AX32</accession>
<gene>
    <name evidence="1" type="ORF">M9H77_24427</name>
</gene>
<keyword evidence="2" id="KW-1185">Reference proteome</keyword>
<protein>
    <submittedName>
        <fullName evidence="1">Uncharacterized protein</fullName>
    </submittedName>
</protein>
<reference evidence="2" key="1">
    <citation type="journal article" date="2023" name="Nat. Plants">
        <title>Single-cell RNA sequencing provides a high-resolution roadmap for understanding the multicellular compartmentation of specialized metabolism.</title>
        <authorList>
            <person name="Sun S."/>
            <person name="Shen X."/>
            <person name="Li Y."/>
            <person name="Li Y."/>
            <person name="Wang S."/>
            <person name="Li R."/>
            <person name="Zhang H."/>
            <person name="Shen G."/>
            <person name="Guo B."/>
            <person name="Wei J."/>
            <person name="Xu J."/>
            <person name="St-Pierre B."/>
            <person name="Chen S."/>
            <person name="Sun C."/>
        </authorList>
    </citation>
    <scope>NUCLEOTIDE SEQUENCE [LARGE SCALE GENOMIC DNA]</scope>
</reference>